<dbReference type="PROSITE" id="PS50850">
    <property type="entry name" value="MFS"/>
    <property type="match status" value="1"/>
</dbReference>
<dbReference type="Gene3D" id="1.20.1250.20">
    <property type="entry name" value="MFS general substrate transporter like domains"/>
    <property type="match status" value="1"/>
</dbReference>
<feature type="transmembrane region" description="Helical" evidence="2">
    <location>
        <begin position="20"/>
        <end position="39"/>
    </location>
</feature>
<dbReference type="GeneID" id="106013569"/>
<dbReference type="InterPro" id="IPR050327">
    <property type="entry name" value="Proton-linked_MCT"/>
</dbReference>
<proteinExistence type="predicted"/>
<dbReference type="InterPro" id="IPR036259">
    <property type="entry name" value="MFS_trans_sf"/>
</dbReference>
<feature type="transmembrane region" description="Helical" evidence="2">
    <location>
        <begin position="59"/>
        <end position="78"/>
    </location>
</feature>
<organism evidence="4 5">
    <name type="scientific">Aplysia californica</name>
    <name type="common">California sea hare</name>
    <dbReference type="NCBI Taxonomy" id="6500"/>
    <lineage>
        <taxon>Eukaryota</taxon>
        <taxon>Metazoa</taxon>
        <taxon>Spiralia</taxon>
        <taxon>Lophotrochozoa</taxon>
        <taxon>Mollusca</taxon>
        <taxon>Gastropoda</taxon>
        <taxon>Heterobranchia</taxon>
        <taxon>Euthyneura</taxon>
        <taxon>Tectipleura</taxon>
        <taxon>Aplysiida</taxon>
        <taxon>Aplysioidea</taxon>
        <taxon>Aplysiidae</taxon>
        <taxon>Aplysia</taxon>
    </lineage>
</organism>
<dbReference type="RefSeq" id="XP_012945111.1">
    <property type="nucleotide sequence ID" value="XM_013089657.2"/>
</dbReference>
<dbReference type="Proteomes" id="UP000694888">
    <property type="component" value="Unplaced"/>
</dbReference>
<feature type="non-terminal residue" evidence="5">
    <location>
        <position position="256"/>
    </location>
</feature>
<evidence type="ECO:0000313" key="5">
    <source>
        <dbReference type="RefSeq" id="XP_012945111.1"/>
    </source>
</evidence>
<gene>
    <name evidence="5" type="primary">LOC106013569</name>
</gene>
<evidence type="ECO:0000259" key="3">
    <source>
        <dbReference type="PROSITE" id="PS50850"/>
    </source>
</evidence>
<dbReference type="Pfam" id="PF07690">
    <property type="entry name" value="MFS_1"/>
    <property type="match status" value="1"/>
</dbReference>
<comment type="subcellular location">
    <subcellularLocation>
        <location evidence="1">Membrane</location>
        <topology evidence="1">Multi-pass membrane protein</topology>
    </subcellularLocation>
</comment>
<dbReference type="InterPro" id="IPR020846">
    <property type="entry name" value="MFS_dom"/>
</dbReference>
<dbReference type="SUPFAM" id="SSF103473">
    <property type="entry name" value="MFS general substrate transporter"/>
    <property type="match status" value="1"/>
</dbReference>
<protein>
    <submittedName>
        <fullName evidence="5">Monocarboxylate transporter 7</fullName>
    </submittedName>
</protein>
<feature type="transmembrane region" description="Helical" evidence="2">
    <location>
        <begin position="90"/>
        <end position="108"/>
    </location>
</feature>
<sequence length="256" mass="28093">MKQTSGPSVHQEVVREQPTFNKWLVAVCGVFSFGLSYGLPVSMTAMFIDWQDTFEESRANIAVINGVTIGLLMGAAIVPGYLMSRFGPRLTMMLGVVIASLGLFLQLFSYSVDYMVATIGVMGGLGFSMTNLPVIPRMTSTFTKYQSIVIAALTIGTALANASLPYLYRYLIHVYSWRGACVVISVITLNLLVFGMVLTSTVTSRGQPPLVFRAEDEETLEQLTHLEVLDGHQEESSPFQSIVTQVICNDTDTHEK</sequence>
<evidence type="ECO:0000313" key="4">
    <source>
        <dbReference type="Proteomes" id="UP000694888"/>
    </source>
</evidence>
<dbReference type="PANTHER" id="PTHR11360:SF284">
    <property type="entry name" value="EG:103B4.3 PROTEIN-RELATED"/>
    <property type="match status" value="1"/>
</dbReference>
<evidence type="ECO:0000256" key="2">
    <source>
        <dbReference type="SAM" id="Phobius"/>
    </source>
</evidence>
<dbReference type="InterPro" id="IPR011701">
    <property type="entry name" value="MFS"/>
</dbReference>
<dbReference type="PANTHER" id="PTHR11360">
    <property type="entry name" value="MONOCARBOXYLATE TRANSPORTER"/>
    <property type="match status" value="1"/>
</dbReference>
<feature type="transmembrane region" description="Helical" evidence="2">
    <location>
        <begin position="147"/>
        <end position="168"/>
    </location>
</feature>
<feature type="transmembrane region" description="Helical" evidence="2">
    <location>
        <begin position="174"/>
        <end position="198"/>
    </location>
</feature>
<reference evidence="5" key="1">
    <citation type="submission" date="2025-08" db="UniProtKB">
        <authorList>
            <consortium name="RefSeq"/>
        </authorList>
    </citation>
    <scope>IDENTIFICATION</scope>
</reference>
<evidence type="ECO:0000256" key="1">
    <source>
        <dbReference type="ARBA" id="ARBA00004141"/>
    </source>
</evidence>
<feature type="domain" description="Major facilitator superfamily (MFS) profile" evidence="3">
    <location>
        <begin position="22"/>
        <end position="256"/>
    </location>
</feature>
<keyword evidence="4" id="KW-1185">Reference proteome</keyword>
<keyword evidence="2" id="KW-0472">Membrane</keyword>
<keyword evidence="2" id="KW-1133">Transmembrane helix</keyword>
<name>A0ABM1ACK0_APLCA</name>
<keyword evidence="2" id="KW-0812">Transmembrane</keyword>
<feature type="transmembrane region" description="Helical" evidence="2">
    <location>
        <begin position="114"/>
        <end position="135"/>
    </location>
</feature>
<accession>A0ABM1ACK0</accession>